<dbReference type="Gene3D" id="3.20.20.450">
    <property type="entry name" value="EAL domain"/>
    <property type="match status" value="1"/>
</dbReference>
<reference evidence="3" key="1">
    <citation type="submission" date="2021-06" db="EMBL/GenBank/DDBJ databases">
        <title>Bradyrhizobium sp. S2-20-1 Genome sequencing.</title>
        <authorList>
            <person name="Jin L."/>
        </authorList>
    </citation>
    <scope>NUCLEOTIDE SEQUENCE</scope>
    <source>
        <strain evidence="3">S2-20-1</strain>
    </source>
</reference>
<dbReference type="PROSITE" id="PS50883">
    <property type="entry name" value="EAL"/>
    <property type="match status" value="1"/>
</dbReference>
<feature type="domain" description="GGDEF" evidence="2">
    <location>
        <begin position="204"/>
        <end position="337"/>
    </location>
</feature>
<dbReference type="Pfam" id="PF00990">
    <property type="entry name" value="GGDEF"/>
    <property type="match status" value="1"/>
</dbReference>
<dbReference type="PANTHER" id="PTHR33121:SF79">
    <property type="entry name" value="CYCLIC DI-GMP PHOSPHODIESTERASE PDED-RELATED"/>
    <property type="match status" value="1"/>
</dbReference>
<dbReference type="InterPro" id="IPR029787">
    <property type="entry name" value="Nucleotide_cyclase"/>
</dbReference>
<dbReference type="InterPro" id="IPR050706">
    <property type="entry name" value="Cyclic-di-GMP_PDE-like"/>
</dbReference>
<dbReference type="InterPro" id="IPR000160">
    <property type="entry name" value="GGDEF_dom"/>
</dbReference>
<dbReference type="SMART" id="SM00052">
    <property type="entry name" value="EAL"/>
    <property type="match status" value="1"/>
</dbReference>
<dbReference type="CDD" id="cd01948">
    <property type="entry name" value="EAL"/>
    <property type="match status" value="1"/>
</dbReference>
<dbReference type="SUPFAM" id="SSF141868">
    <property type="entry name" value="EAL domain-like"/>
    <property type="match status" value="1"/>
</dbReference>
<dbReference type="Gene3D" id="3.30.450.20">
    <property type="entry name" value="PAS domain"/>
    <property type="match status" value="1"/>
</dbReference>
<dbReference type="CDD" id="cd01949">
    <property type="entry name" value="GGDEF"/>
    <property type="match status" value="1"/>
</dbReference>
<dbReference type="EMBL" id="CP076134">
    <property type="protein sequence ID" value="QWG13061.1"/>
    <property type="molecule type" value="Genomic_DNA"/>
</dbReference>
<dbReference type="Pfam" id="PF00563">
    <property type="entry name" value="EAL"/>
    <property type="match status" value="1"/>
</dbReference>
<proteinExistence type="predicted"/>
<dbReference type="InterPro" id="IPR001633">
    <property type="entry name" value="EAL_dom"/>
</dbReference>
<evidence type="ECO:0000313" key="4">
    <source>
        <dbReference type="Proteomes" id="UP000680839"/>
    </source>
</evidence>
<dbReference type="InterPro" id="IPR043128">
    <property type="entry name" value="Rev_trsase/Diguanyl_cyclase"/>
</dbReference>
<gene>
    <name evidence="3" type="ORF">KMZ29_25885</name>
</gene>
<organism evidence="3 4">
    <name type="scientific">Bradyrhizobium sediminis</name>
    <dbReference type="NCBI Taxonomy" id="2840469"/>
    <lineage>
        <taxon>Bacteria</taxon>
        <taxon>Pseudomonadati</taxon>
        <taxon>Pseudomonadota</taxon>
        <taxon>Alphaproteobacteria</taxon>
        <taxon>Hyphomicrobiales</taxon>
        <taxon>Nitrobacteraceae</taxon>
        <taxon>Bradyrhizobium</taxon>
    </lineage>
</organism>
<dbReference type="Gene3D" id="3.30.70.270">
    <property type="match status" value="1"/>
</dbReference>
<dbReference type="GO" id="GO:0071111">
    <property type="term" value="F:cyclic-guanylate-specific phosphodiesterase activity"/>
    <property type="evidence" value="ECO:0007669"/>
    <property type="project" value="InterPro"/>
</dbReference>
<accession>A0A975NEF4</accession>
<evidence type="ECO:0000259" key="2">
    <source>
        <dbReference type="PROSITE" id="PS50887"/>
    </source>
</evidence>
<protein>
    <submittedName>
        <fullName evidence="3">Bifunctional diguanylate cyclase/phosphodiesterase</fullName>
    </submittedName>
</protein>
<dbReference type="SMART" id="SM00267">
    <property type="entry name" value="GGDEF"/>
    <property type="match status" value="1"/>
</dbReference>
<name>A0A975NEF4_9BRAD</name>
<evidence type="ECO:0000259" key="1">
    <source>
        <dbReference type="PROSITE" id="PS50883"/>
    </source>
</evidence>
<sequence>MIARPVPTFAEYALAGGKTGTILKAANHPAVSRNEASVKPVAPQASTILASLGQAAFAWDIATDAIVWSDQLTSVFPDIPAETLASGAEFSKLIEPARTIRSDALGHTPPARGGDGVPYRVEYGVRTSTSAPVLWIEETGCWFAGADGRPAHAHGIVRVNNERHARDEQLLKLSRNDPLTGELNRTHLIASLAEAIEESSRFRTACAFMLIGIDRLARINDAFGFDVADAVISEVAQRIRARLRAGDVLGRFSGNKFGLILKNCTVDDMNVAAERFLAGIRDEVVPTRSGPVSVTASIGAVSVPRYAHNADEAINRAHETLDMAKRRRAGSFLVWRPNVERDAQRRVNIRVTDEIVTALNERRIVMAYEPVVEARSRDAAFYECLVRMEQGDGQVLLAPDIVPVAEKLGLIRLVDHRVLELVVAELANSPQVQLSLNISPDTTMDPDWWASIESLMRAHPGVAERLIVEITETVAIQDIDDVRGFVTRLKNFGSKIAIDDFGAGYTSFRNLRKLGVDIVKVDGAFVQNIARSADDRAFVQTLIDLARRLQIRTVAEWVQDEESAVMLREWGCDYIQGRLIGLASSERPWDRRATVLPAAS</sequence>
<dbReference type="Proteomes" id="UP000680839">
    <property type="component" value="Chromosome"/>
</dbReference>
<feature type="domain" description="EAL" evidence="1">
    <location>
        <begin position="348"/>
        <end position="597"/>
    </location>
</feature>
<dbReference type="NCBIfam" id="TIGR00254">
    <property type="entry name" value="GGDEF"/>
    <property type="match status" value="1"/>
</dbReference>
<dbReference type="PANTHER" id="PTHR33121">
    <property type="entry name" value="CYCLIC DI-GMP PHOSPHODIESTERASE PDEF"/>
    <property type="match status" value="1"/>
</dbReference>
<dbReference type="AlphaFoldDB" id="A0A975NEF4"/>
<dbReference type="InterPro" id="IPR035919">
    <property type="entry name" value="EAL_sf"/>
</dbReference>
<evidence type="ECO:0000313" key="3">
    <source>
        <dbReference type="EMBL" id="QWG13061.1"/>
    </source>
</evidence>
<dbReference type="SUPFAM" id="SSF55073">
    <property type="entry name" value="Nucleotide cyclase"/>
    <property type="match status" value="1"/>
</dbReference>
<dbReference type="PROSITE" id="PS50887">
    <property type="entry name" value="GGDEF"/>
    <property type="match status" value="1"/>
</dbReference>